<dbReference type="GO" id="GO:0003964">
    <property type="term" value="F:RNA-directed DNA polymerase activity"/>
    <property type="evidence" value="ECO:0007669"/>
    <property type="project" value="UniProtKB-KW"/>
</dbReference>
<dbReference type="InterPro" id="IPR036691">
    <property type="entry name" value="Endo/exonu/phosph_ase_sf"/>
</dbReference>
<feature type="domain" description="Reverse transcriptase" evidence="1">
    <location>
        <begin position="470"/>
        <end position="736"/>
    </location>
</feature>
<accession>A0A147BMQ8</accession>
<keyword evidence="2" id="KW-0808">Transferase</keyword>
<dbReference type="PANTHER" id="PTHR33395:SF22">
    <property type="entry name" value="REVERSE TRANSCRIPTASE DOMAIN-CONTAINING PROTEIN"/>
    <property type="match status" value="1"/>
</dbReference>
<name>A0A147BMQ8_IXORI</name>
<feature type="non-terminal residue" evidence="2">
    <location>
        <position position="1"/>
    </location>
</feature>
<dbReference type="EMBL" id="GEGO01003326">
    <property type="protein sequence ID" value="JAR92078.1"/>
    <property type="molecule type" value="Transcribed_RNA"/>
</dbReference>
<sequence length="925" mass="105412">LVVNCRSVKNKPDDLAALISVTNPSIVMGTESWLDQSVLDTEVFPEGFTVYRNDRNSRGGGVFLLVHESLISCPVAIEGLSCEAVWCRISLQNGQSLSVGSFYRPPNSTIDHISDLYKYMSAISSENILLGGDFNFPDIQWCNGRPVTSNSSAVYAAFVDIINDFELYQFVDEPTRSGDGCSTVLDLVLCNKINAIESTSVVPGISDHDAVVTRASFSFHENATPCGRKVYIYERGDYTSITNDLFDFLPDFEALSNSDDVDYLWNVFKSKIHELVDAHIPSRTISSRRRKDKPWVSKELRSLISKQKREYSKYKASRNKNTYAKLKGIQAEFKRKARVAKSGYLDSLAGKVKTNPKQMWKFVKSNRKETLGIPPIMVDGSLTTDERAKASCFNRYFQSVFTMDLTEKPLHANEGSFVQMPEIEIGHNGILSLLNNLKVEKAIGPDGIPNHVLKSCADIISCFLFIIFTRSLQNASLPHDWKHANVVPVHKSGARNTVENYRPISLTSVSCKIMEHIIYSNLISHLNANSFFIPTQHGFRAGFSCDTQLTEFAHDLAQSVDSRKQVDCVFLDFRKAFDTVPHCFILEKLKRLNIDKNVYNWIANYLTDRKQCVVINGVKSPPVDVTSGVPQGSVLGPLLFLIFINDITQGITSRMRIYADDCILYREINSDTDVSALQIDLDRICLWCLNWGMTLSIPKCCHVRFTRKRNICQSTYTLHGETVNVKKEAKYLGVLFSDDLRWLSHVNYVTGKANRTLGFLRRNFSRAPQSLKQTLFFSCVKPILEYACVVWDPSQQYLIDKIERIQNRAARFVTNNYNFRSSVSAIKNDLQWKSLAVRRKYLRLKFFHSIFYGLSKIERSHYLFEPFYISSRVDHDLKVREYTSKTDLFRNSFFPRTIKEWNSLPSEIVTLHSPDSFFSQLQHCV</sequence>
<dbReference type="InterPro" id="IPR043502">
    <property type="entry name" value="DNA/RNA_pol_sf"/>
</dbReference>
<dbReference type="CDD" id="cd01650">
    <property type="entry name" value="RT_nLTR_like"/>
    <property type="match status" value="1"/>
</dbReference>
<dbReference type="InterPro" id="IPR000477">
    <property type="entry name" value="RT_dom"/>
</dbReference>
<organism evidence="2">
    <name type="scientific">Ixodes ricinus</name>
    <name type="common">Common tick</name>
    <name type="synonym">Acarus ricinus</name>
    <dbReference type="NCBI Taxonomy" id="34613"/>
    <lineage>
        <taxon>Eukaryota</taxon>
        <taxon>Metazoa</taxon>
        <taxon>Ecdysozoa</taxon>
        <taxon>Arthropoda</taxon>
        <taxon>Chelicerata</taxon>
        <taxon>Arachnida</taxon>
        <taxon>Acari</taxon>
        <taxon>Parasitiformes</taxon>
        <taxon>Ixodida</taxon>
        <taxon>Ixodoidea</taxon>
        <taxon>Ixodidae</taxon>
        <taxon>Ixodinae</taxon>
        <taxon>Ixodes</taxon>
    </lineage>
</organism>
<dbReference type="Pfam" id="PF00078">
    <property type="entry name" value="RVT_1"/>
    <property type="match status" value="1"/>
</dbReference>
<dbReference type="AlphaFoldDB" id="A0A147BMQ8"/>
<dbReference type="PROSITE" id="PS50878">
    <property type="entry name" value="RT_POL"/>
    <property type="match status" value="1"/>
</dbReference>
<reference evidence="2" key="1">
    <citation type="journal article" date="2018" name="PLoS Negl. Trop. Dis.">
        <title>Sialome diversity of ticks revealed by RNAseq of single tick salivary glands.</title>
        <authorList>
            <person name="Perner J."/>
            <person name="Kropackova S."/>
            <person name="Kopacek P."/>
            <person name="Ribeiro J.M."/>
        </authorList>
    </citation>
    <scope>NUCLEOTIDE SEQUENCE</scope>
    <source>
        <strain evidence="2">Siblings of single egg batch collected in Ceske Budejovice</strain>
        <tissue evidence="2">Salivary glands</tissue>
    </source>
</reference>
<protein>
    <submittedName>
        <fullName evidence="2">Putative rna-directed dna polymerase from mobile element jockey-like protein</fullName>
    </submittedName>
</protein>
<dbReference type="SUPFAM" id="SSF56672">
    <property type="entry name" value="DNA/RNA polymerases"/>
    <property type="match status" value="1"/>
</dbReference>
<dbReference type="InterPro" id="IPR005135">
    <property type="entry name" value="Endo/exonuclease/phosphatase"/>
</dbReference>
<keyword evidence="2" id="KW-0548">Nucleotidyltransferase</keyword>
<dbReference type="SUPFAM" id="SSF56219">
    <property type="entry name" value="DNase I-like"/>
    <property type="match status" value="1"/>
</dbReference>
<dbReference type="Gene3D" id="3.60.10.10">
    <property type="entry name" value="Endonuclease/exonuclease/phosphatase"/>
    <property type="match status" value="1"/>
</dbReference>
<keyword evidence="2" id="KW-0695">RNA-directed DNA polymerase</keyword>
<evidence type="ECO:0000313" key="2">
    <source>
        <dbReference type="EMBL" id="JAR92078.1"/>
    </source>
</evidence>
<dbReference type="PRINTS" id="PR01345">
    <property type="entry name" value="CERVTRCPTASE"/>
</dbReference>
<dbReference type="PANTHER" id="PTHR33395">
    <property type="entry name" value="TRANSCRIPTASE, PUTATIVE-RELATED-RELATED"/>
    <property type="match status" value="1"/>
</dbReference>
<proteinExistence type="predicted"/>
<evidence type="ECO:0000259" key="1">
    <source>
        <dbReference type="PROSITE" id="PS50878"/>
    </source>
</evidence>
<dbReference type="Pfam" id="PF14529">
    <property type="entry name" value="Exo_endo_phos_2"/>
    <property type="match status" value="1"/>
</dbReference>